<sequence>MRIEGTERYKQALVKFQRGRLITAPMVKEPGYYELIVDTERLQNDDAPEQPCFQVFVPIGFMLSFQDFFELHFNLAGFCWREWLVPFDKLVTCAKIYPREACGVWLICVPIGRYRTEN</sequence>
<organism evidence="1 3">
    <name type="scientific">Pyrenophora tritici-repentis</name>
    <dbReference type="NCBI Taxonomy" id="45151"/>
    <lineage>
        <taxon>Eukaryota</taxon>
        <taxon>Fungi</taxon>
        <taxon>Dikarya</taxon>
        <taxon>Ascomycota</taxon>
        <taxon>Pezizomycotina</taxon>
        <taxon>Dothideomycetes</taxon>
        <taxon>Pleosporomycetidae</taxon>
        <taxon>Pleosporales</taxon>
        <taxon>Pleosporineae</taxon>
        <taxon>Pleosporaceae</taxon>
        <taxon>Pyrenophora</taxon>
    </lineage>
</organism>
<dbReference type="Proteomes" id="UP000245464">
    <property type="component" value="Chromosome 1"/>
</dbReference>
<reference evidence="2" key="3">
    <citation type="journal article" date="2022" name="bioRxiv">
        <title>A global pangenome for the wheat fungal pathogen Pyrenophora tritici-repentis and prediction of effector protein structural homology.</title>
        <authorList>
            <person name="Moolhuijzen P."/>
            <person name="See P.T."/>
            <person name="Shi G."/>
            <person name="Powell H.R."/>
            <person name="Cockram J."/>
            <person name="Jorgensen L.N."/>
            <person name="Benslimane H."/>
            <person name="Strelkov S.E."/>
            <person name="Turner J."/>
            <person name="Liu Z."/>
            <person name="Moffat C.S."/>
        </authorList>
    </citation>
    <scope>NUCLEOTIDE SEQUENCE</scope>
    <source>
        <strain evidence="2">86-124</strain>
    </source>
</reference>
<protein>
    <submittedName>
        <fullName evidence="1">Uncharacterized protein</fullName>
    </submittedName>
</protein>
<name>A0A2W1DQZ1_9PLEO</name>
<dbReference type="AlphaFoldDB" id="A0A2W1DQZ1"/>
<accession>A0A2W1DQZ1</accession>
<reference evidence="1 3" key="1">
    <citation type="journal article" date="2018" name="BMC Genomics">
        <title>Comparative genomics of the wheat fungal pathogen Pyrenophora tritici-repentis reveals chromosomal variations and genome plasticity.</title>
        <authorList>
            <person name="Moolhuijzen P."/>
            <person name="See P.T."/>
            <person name="Hane J.K."/>
            <person name="Shi G."/>
            <person name="Liu Z."/>
            <person name="Oliver R.P."/>
            <person name="Moffat C.S."/>
        </authorList>
    </citation>
    <scope>NUCLEOTIDE SEQUENCE [LARGE SCALE GENOMIC DNA]</scope>
    <source>
        <strain evidence="1">M4</strain>
    </source>
</reference>
<reference evidence="2" key="2">
    <citation type="submission" date="2021-05" db="EMBL/GenBank/DDBJ databases">
        <authorList>
            <person name="Moolhuijzen P.M."/>
            <person name="Moffat C.S."/>
        </authorList>
    </citation>
    <scope>NUCLEOTIDE SEQUENCE</scope>
    <source>
        <strain evidence="2">86-124</strain>
    </source>
</reference>
<evidence type="ECO:0000313" key="1">
    <source>
        <dbReference type="EMBL" id="KAF7579086.1"/>
    </source>
</evidence>
<gene>
    <name evidence="2" type="ORF">Ptr86124_007974</name>
    <name evidence="1" type="ORF">PtrM4_033260</name>
</gene>
<evidence type="ECO:0000313" key="2">
    <source>
        <dbReference type="EMBL" id="KAI1512954.1"/>
    </source>
</evidence>
<evidence type="ECO:0000313" key="3">
    <source>
        <dbReference type="Proteomes" id="UP000245464"/>
    </source>
</evidence>
<proteinExistence type="predicted"/>
<keyword evidence="4" id="KW-1185">Reference proteome</keyword>
<dbReference type="Proteomes" id="UP000249757">
    <property type="component" value="Unassembled WGS sequence"/>
</dbReference>
<comment type="caution">
    <text evidence="1">The sequence shown here is derived from an EMBL/GenBank/DDBJ whole genome shotgun (WGS) entry which is preliminary data.</text>
</comment>
<reference evidence="4" key="4">
    <citation type="journal article" date="2022" name="Microb. Genom.">
        <title>A global pangenome for the wheat fungal pathogen Pyrenophora tritici-repentis and prediction of effector protein structural homology.</title>
        <authorList>
            <person name="Moolhuijzen P.M."/>
            <person name="See P.T."/>
            <person name="Shi G."/>
            <person name="Powell H.R."/>
            <person name="Cockram J."/>
            <person name="Jorgensen L.N."/>
            <person name="Benslimane H."/>
            <person name="Strelkov S.E."/>
            <person name="Turner J."/>
            <person name="Liu Z."/>
            <person name="Moffat C.S."/>
        </authorList>
    </citation>
    <scope>NUCLEOTIDE SEQUENCE [LARGE SCALE GENOMIC DNA]</scope>
</reference>
<dbReference type="EMBL" id="NQIK02000001">
    <property type="protein sequence ID" value="KAF7579086.1"/>
    <property type="molecule type" value="Genomic_DNA"/>
</dbReference>
<evidence type="ECO:0000313" key="4">
    <source>
        <dbReference type="Proteomes" id="UP000249757"/>
    </source>
</evidence>
<dbReference type="EMBL" id="NRDI02000010">
    <property type="protein sequence ID" value="KAI1512954.1"/>
    <property type="molecule type" value="Genomic_DNA"/>
</dbReference>